<dbReference type="Pfam" id="PF07155">
    <property type="entry name" value="ECF-ribofla_trS"/>
    <property type="match status" value="1"/>
</dbReference>
<feature type="domain" description="Prenyltransferase alpha-alpha toroid" evidence="3">
    <location>
        <begin position="426"/>
        <end position="492"/>
    </location>
</feature>
<dbReference type="GO" id="GO:0022857">
    <property type="term" value="F:transmembrane transporter activity"/>
    <property type="evidence" value="ECO:0007669"/>
    <property type="project" value="InterPro"/>
</dbReference>
<keyword evidence="1" id="KW-0677">Repeat</keyword>
<feature type="transmembrane region" description="Helical" evidence="2">
    <location>
        <begin position="30"/>
        <end position="49"/>
    </location>
</feature>
<evidence type="ECO:0000313" key="4">
    <source>
        <dbReference type="EMBL" id="CAB4861611.1"/>
    </source>
</evidence>
<protein>
    <submittedName>
        <fullName evidence="4">Unannotated protein</fullName>
    </submittedName>
</protein>
<gene>
    <name evidence="4" type="ORF">UFOPK3423_00259</name>
</gene>
<dbReference type="Gene3D" id="1.50.10.20">
    <property type="match status" value="2"/>
</dbReference>
<feature type="domain" description="Prenyltransferase alpha-alpha toroid" evidence="3">
    <location>
        <begin position="244"/>
        <end position="303"/>
    </location>
</feature>
<feature type="transmembrane region" description="Helical" evidence="2">
    <location>
        <begin position="169"/>
        <end position="191"/>
    </location>
</feature>
<dbReference type="SUPFAM" id="SSF48239">
    <property type="entry name" value="Terpenoid cyclases/Protein prenyltransferases"/>
    <property type="match status" value="2"/>
</dbReference>
<keyword evidence="2" id="KW-1133">Transmembrane helix</keyword>
<sequence>MTWELASFVVLGLALILGFTWYERSHADSRTLALVATLAALAAIGRIAFAPIPNVKPTTDIVLIAGLALGGAPGFVVGAVAALASNLVFGQGPWTPWQMVAWGLCGLLGALLGRLAGRDIGRVPLAVACGAAGLAFGAVMDLSVFSTYAGSHTFGQYLAISLTSLPFNLAHAVGNVAFALAFGPMLVRALLRFRSRLAVHWEDLAPKPPAAGAAPLVTLLVACVLVAGWGLGGAAQPAAAMSVTRAGSAATWLASVQNTDGGWGTAKGASSNAVQTSWTVIGIAALGRDPLAVRRRGRSAESLLRRYAGRSRTTADLERTALALAAAGISAQTGGLLTRLRAAQDSDGSFDGLVNLTSYGILALRASGLGSRSTVVRRAASWLAARAGKDGGFSYSGRGVSSSDDTAAAVQALVAARYPRAAARGASWLLGHENMDGGWALQPPGASNAQSTALAIQALIAIGMRATRRLPGMTRSPIEYLRSLQMDNGRIRYSRTSTQTPVWVTAQALAALAGRPMPFRLRRP</sequence>
<feature type="transmembrane region" description="Helical" evidence="2">
    <location>
        <begin position="61"/>
        <end position="84"/>
    </location>
</feature>
<evidence type="ECO:0000256" key="2">
    <source>
        <dbReference type="SAM" id="Phobius"/>
    </source>
</evidence>
<reference evidence="4" key="1">
    <citation type="submission" date="2020-05" db="EMBL/GenBank/DDBJ databases">
        <authorList>
            <person name="Chiriac C."/>
            <person name="Salcher M."/>
            <person name="Ghai R."/>
            <person name="Kavagutti S V."/>
        </authorList>
    </citation>
    <scope>NUCLEOTIDE SEQUENCE</scope>
</reference>
<dbReference type="GO" id="GO:0003824">
    <property type="term" value="F:catalytic activity"/>
    <property type="evidence" value="ECO:0007669"/>
    <property type="project" value="InterPro"/>
</dbReference>
<dbReference type="EMBL" id="CAFBLQ010000017">
    <property type="protein sequence ID" value="CAB4861611.1"/>
    <property type="molecule type" value="Genomic_DNA"/>
</dbReference>
<evidence type="ECO:0000259" key="3">
    <source>
        <dbReference type="Pfam" id="PF00432"/>
    </source>
</evidence>
<proteinExistence type="predicted"/>
<dbReference type="InterPro" id="IPR008930">
    <property type="entry name" value="Terpenoid_cyclase/PrenylTrfase"/>
</dbReference>
<evidence type="ECO:0000256" key="1">
    <source>
        <dbReference type="ARBA" id="ARBA00022737"/>
    </source>
</evidence>
<dbReference type="Pfam" id="PF00432">
    <property type="entry name" value="Prenyltrans"/>
    <property type="match status" value="2"/>
</dbReference>
<name>A0A6J7CUP4_9ZZZZ</name>
<keyword evidence="2" id="KW-0472">Membrane</keyword>
<feature type="transmembrane region" description="Helical" evidence="2">
    <location>
        <begin position="125"/>
        <end position="149"/>
    </location>
</feature>
<accession>A0A6J7CUP4</accession>
<feature type="transmembrane region" description="Helical" evidence="2">
    <location>
        <begin position="96"/>
        <end position="113"/>
    </location>
</feature>
<feature type="transmembrane region" description="Helical" evidence="2">
    <location>
        <begin position="212"/>
        <end position="232"/>
    </location>
</feature>
<keyword evidence="2" id="KW-0812">Transmembrane</keyword>
<dbReference type="InterPro" id="IPR009825">
    <property type="entry name" value="ECF_substrate-spec-like"/>
</dbReference>
<organism evidence="4">
    <name type="scientific">freshwater metagenome</name>
    <dbReference type="NCBI Taxonomy" id="449393"/>
    <lineage>
        <taxon>unclassified sequences</taxon>
        <taxon>metagenomes</taxon>
        <taxon>ecological metagenomes</taxon>
    </lineage>
</organism>
<dbReference type="Gene3D" id="1.10.1760.20">
    <property type="match status" value="1"/>
</dbReference>
<dbReference type="InterPro" id="IPR001330">
    <property type="entry name" value="Prenyltrans"/>
</dbReference>
<dbReference type="AlphaFoldDB" id="A0A6J7CUP4"/>